<evidence type="ECO:0000256" key="1">
    <source>
        <dbReference type="ARBA" id="ARBA00004496"/>
    </source>
</evidence>
<dbReference type="GO" id="GO:0034476">
    <property type="term" value="P:U5 snRNA 3'-end processing"/>
    <property type="evidence" value="ECO:0007669"/>
    <property type="project" value="TreeGrafter"/>
</dbReference>
<dbReference type="GO" id="GO:0000176">
    <property type="term" value="C:nuclear exosome (RNase complex)"/>
    <property type="evidence" value="ECO:0007669"/>
    <property type="project" value="TreeGrafter"/>
</dbReference>
<keyword evidence="5" id="KW-0963">Cytoplasm</keyword>
<evidence type="ECO:0000256" key="7">
    <source>
        <dbReference type="ARBA" id="ARBA00022835"/>
    </source>
</evidence>
<feature type="domain" description="Exoribonuclease phosphorolytic" evidence="11">
    <location>
        <begin position="32"/>
        <end position="164"/>
    </location>
</feature>
<dbReference type="InterPro" id="IPR020568">
    <property type="entry name" value="Ribosomal_Su5_D2-typ_SF"/>
</dbReference>
<dbReference type="InterPro" id="IPR050590">
    <property type="entry name" value="Exosome_comp_Rrp42_subfam"/>
</dbReference>
<dbReference type="InterPro" id="IPR036345">
    <property type="entry name" value="ExoRNase_PH_dom2_sf"/>
</dbReference>
<keyword evidence="9" id="KW-0539">Nucleus</keyword>
<comment type="caution">
    <text evidence="13">The sequence shown here is derived from an EMBL/GenBank/DDBJ whole genome shotgun (WGS) entry which is preliminary data.</text>
</comment>
<sequence length="303" mass="33400">MPRETAPSLNEKLFFQKALEENLRIDGRAFDQFRALELEFGDEYGVADVRLGKTRIHTHISAQVTAPLPEKPFDGLFTLTTELSPMASPAFEVSRPTPTELLLSRLLEKTIRRSQALDTESLCLLAGQKVWAVRADVHVLSHDGNLVDAASIAVIAALQHFRRPDVSVEGESVVVFGLEEREPVPLSMLHFPLCVTFSFYDLGGGAGEEEGEMRVLIDATSSEEMLRDGGCTVGMNRHGEVCQIAKLGGVPVDAVVLLNCIAVAGQKVREISDFVKGRLESDRKKRDKGGWMEELRAENDRVS</sequence>
<dbReference type="GO" id="GO:0071035">
    <property type="term" value="P:nuclear polyadenylation-dependent rRNA catabolic process"/>
    <property type="evidence" value="ECO:0007669"/>
    <property type="project" value="TreeGrafter"/>
</dbReference>
<evidence type="ECO:0000256" key="3">
    <source>
        <dbReference type="ARBA" id="ARBA00006678"/>
    </source>
</evidence>
<keyword evidence="7" id="KW-0271">Exosome</keyword>
<dbReference type="GO" id="GO:0000177">
    <property type="term" value="C:cytoplasmic exosome (RNase complex)"/>
    <property type="evidence" value="ECO:0007669"/>
    <property type="project" value="TreeGrafter"/>
</dbReference>
<dbReference type="AlphaFoldDB" id="A0A9P6VGZ1"/>
<evidence type="ECO:0000313" key="13">
    <source>
        <dbReference type="EMBL" id="KAG0647738.1"/>
    </source>
</evidence>
<dbReference type="InterPro" id="IPR001247">
    <property type="entry name" value="ExoRNase_PH_dom1"/>
</dbReference>
<dbReference type="GO" id="GO:0016075">
    <property type="term" value="P:rRNA catabolic process"/>
    <property type="evidence" value="ECO:0007669"/>
    <property type="project" value="TreeGrafter"/>
</dbReference>
<dbReference type="PANTHER" id="PTHR11097:SF14">
    <property type="entry name" value="EXOSOME COMPLEX COMPONENT RRP45"/>
    <property type="match status" value="1"/>
</dbReference>
<dbReference type="Pfam" id="PF03725">
    <property type="entry name" value="RNase_PH_C"/>
    <property type="match status" value="1"/>
</dbReference>
<dbReference type="PANTHER" id="PTHR11097">
    <property type="entry name" value="EXOSOME COMPLEX EXONUCLEASE RIBOSOMAL RNA PROCESSING PROTEIN"/>
    <property type="match status" value="1"/>
</dbReference>
<dbReference type="InterPro" id="IPR033100">
    <property type="entry name" value="Rrp45"/>
</dbReference>
<dbReference type="SUPFAM" id="SSF54211">
    <property type="entry name" value="Ribosomal protein S5 domain 2-like"/>
    <property type="match status" value="1"/>
</dbReference>
<organism evidence="13 14">
    <name type="scientific">Hyphodiscus hymeniophilus</name>
    <dbReference type="NCBI Taxonomy" id="353542"/>
    <lineage>
        <taxon>Eukaryota</taxon>
        <taxon>Fungi</taxon>
        <taxon>Dikarya</taxon>
        <taxon>Ascomycota</taxon>
        <taxon>Pezizomycotina</taxon>
        <taxon>Leotiomycetes</taxon>
        <taxon>Helotiales</taxon>
        <taxon>Hyphodiscaceae</taxon>
        <taxon>Hyphodiscus</taxon>
    </lineage>
</organism>
<dbReference type="Gene3D" id="3.30.230.70">
    <property type="entry name" value="GHMP Kinase, N-terminal domain"/>
    <property type="match status" value="1"/>
</dbReference>
<protein>
    <recommendedName>
        <fullName evidence="4">Exosome complex component RRP45</fullName>
    </recommendedName>
    <alternativeName>
        <fullName evidence="10">Ribosomal RNA-processing protein 45</fullName>
    </alternativeName>
</protein>
<dbReference type="InterPro" id="IPR015847">
    <property type="entry name" value="ExoRNase_PH_dom2"/>
</dbReference>
<accession>A0A9P6VGZ1</accession>
<name>A0A9P6VGZ1_9HELO</name>
<proteinExistence type="inferred from homology"/>
<gene>
    <name evidence="13" type="ORF">D0Z07_6595</name>
</gene>
<dbReference type="InterPro" id="IPR027408">
    <property type="entry name" value="PNPase/RNase_PH_dom_sf"/>
</dbReference>
<dbReference type="CDD" id="cd11368">
    <property type="entry name" value="RNase_PH_RRP45"/>
    <property type="match status" value="1"/>
</dbReference>
<evidence type="ECO:0000256" key="2">
    <source>
        <dbReference type="ARBA" id="ARBA00004604"/>
    </source>
</evidence>
<reference evidence="13" key="1">
    <citation type="submission" date="2019-07" db="EMBL/GenBank/DDBJ databases">
        <title>Hyphodiscus hymeniophilus genome sequencing and assembly.</title>
        <authorList>
            <person name="Kramer G."/>
            <person name="Nodwell J."/>
        </authorList>
    </citation>
    <scope>NUCLEOTIDE SEQUENCE</scope>
    <source>
        <strain evidence="13">ATCC 34498</strain>
    </source>
</reference>
<dbReference type="GO" id="GO:0000467">
    <property type="term" value="P:exonucleolytic trimming to generate mature 3'-end of 5.8S rRNA from tricistronic rRNA transcript (SSU-rRNA, 5.8S rRNA, LSU-rRNA)"/>
    <property type="evidence" value="ECO:0007669"/>
    <property type="project" value="TreeGrafter"/>
</dbReference>
<dbReference type="FunFam" id="3.30.230.70:FF:000005">
    <property type="entry name" value="Exosome complex component RRP45"/>
    <property type="match status" value="1"/>
</dbReference>
<keyword evidence="6" id="KW-0698">rRNA processing</keyword>
<evidence type="ECO:0000256" key="8">
    <source>
        <dbReference type="ARBA" id="ARBA00022884"/>
    </source>
</evidence>
<evidence type="ECO:0000256" key="4">
    <source>
        <dbReference type="ARBA" id="ARBA00019572"/>
    </source>
</evidence>
<evidence type="ECO:0000259" key="11">
    <source>
        <dbReference type="Pfam" id="PF01138"/>
    </source>
</evidence>
<dbReference type="GO" id="GO:0071028">
    <property type="term" value="P:nuclear mRNA surveillance"/>
    <property type="evidence" value="ECO:0007669"/>
    <property type="project" value="TreeGrafter"/>
</dbReference>
<keyword evidence="14" id="KW-1185">Reference proteome</keyword>
<dbReference type="EMBL" id="VNKQ01000012">
    <property type="protein sequence ID" value="KAG0647738.1"/>
    <property type="molecule type" value="Genomic_DNA"/>
</dbReference>
<comment type="subcellular location">
    <subcellularLocation>
        <location evidence="1">Cytoplasm</location>
    </subcellularLocation>
    <subcellularLocation>
        <location evidence="2">Nucleus</location>
        <location evidence="2">Nucleolus</location>
    </subcellularLocation>
</comment>
<comment type="similarity">
    <text evidence="3">Belongs to the RNase PH family.</text>
</comment>
<dbReference type="GO" id="GO:0034475">
    <property type="term" value="P:U4 snRNA 3'-end processing"/>
    <property type="evidence" value="ECO:0007669"/>
    <property type="project" value="TreeGrafter"/>
</dbReference>
<dbReference type="Pfam" id="PF01138">
    <property type="entry name" value="RNase_PH"/>
    <property type="match status" value="1"/>
</dbReference>
<feature type="domain" description="Exoribonuclease phosphorolytic" evidence="12">
    <location>
        <begin position="190"/>
        <end position="265"/>
    </location>
</feature>
<dbReference type="Proteomes" id="UP000785200">
    <property type="component" value="Unassembled WGS sequence"/>
</dbReference>
<keyword evidence="8" id="KW-0694">RNA-binding</keyword>
<evidence type="ECO:0000313" key="14">
    <source>
        <dbReference type="Proteomes" id="UP000785200"/>
    </source>
</evidence>
<evidence type="ECO:0000256" key="10">
    <source>
        <dbReference type="ARBA" id="ARBA00077933"/>
    </source>
</evidence>
<evidence type="ECO:0000256" key="9">
    <source>
        <dbReference type="ARBA" id="ARBA00023242"/>
    </source>
</evidence>
<dbReference type="GO" id="GO:0005730">
    <property type="term" value="C:nucleolus"/>
    <property type="evidence" value="ECO:0007669"/>
    <property type="project" value="UniProtKB-SubCell"/>
</dbReference>
<evidence type="ECO:0000256" key="5">
    <source>
        <dbReference type="ARBA" id="ARBA00022490"/>
    </source>
</evidence>
<dbReference type="GO" id="GO:0071038">
    <property type="term" value="P:TRAMP-dependent tRNA surveillance pathway"/>
    <property type="evidence" value="ECO:0007669"/>
    <property type="project" value="TreeGrafter"/>
</dbReference>
<dbReference type="GO" id="GO:0034473">
    <property type="term" value="P:U1 snRNA 3'-end processing"/>
    <property type="evidence" value="ECO:0007669"/>
    <property type="project" value="TreeGrafter"/>
</dbReference>
<dbReference type="OrthoDB" id="10264038at2759"/>
<dbReference type="GO" id="GO:0035925">
    <property type="term" value="F:mRNA 3'-UTR AU-rich region binding"/>
    <property type="evidence" value="ECO:0007669"/>
    <property type="project" value="TreeGrafter"/>
</dbReference>
<evidence type="ECO:0000259" key="12">
    <source>
        <dbReference type="Pfam" id="PF03725"/>
    </source>
</evidence>
<dbReference type="SUPFAM" id="SSF55666">
    <property type="entry name" value="Ribonuclease PH domain 2-like"/>
    <property type="match status" value="1"/>
</dbReference>
<evidence type="ECO:0000256" key="6">
    <source>
        <dbReference type="ARBA" id="ARBA00022552"/>
    </source>
</evidence>